<reference evidence="8" key="2">
    <citation type="submission" date="2025-09" db="UniProtKB">
        <authorList>
            <consortium name="Ensembl"/>
        </authorList>
    </citation>
    <scope>IDENTIFICATION</scope>
</reference>
<dbReference type="SMART" id="SM00220">
    <property type="entry name" value="S_TKc"/>
    <property type="match status" value="1"/>
</dbReference>
<dbReference type="PANTHER" id="PTHR24345">
    <property type="entry name" value="SERINE/THREONINE-PROTEIN KINASE PLK"/>
    <property type="match status" value="1"/>
</dbReference>
<evidence type="ECO:0000256" key="1">
    <source>
        <dbReference type="ARBA" id="ARBA00022527"/>
    </source>
</evidence>
<keyword evidence="5" id="KW-0067">ATP-binding</keyword>
<evidence type="ECO:0000259" key="7">
    <source>
        <dbReference type="PROSITE" id="PS50011"/>
    </source>
</evidence>
<evidence type="ECO:0000256" key="4">
    <source>
        <dbReference type="ARBA" id="ARBA00022777"/>
    </source>
</evidence>
<keyword evidence="3" id="KW-0547">Nucleotide-binding</keyword>
<dbReference type="GeneTree" id="ENSGT00940000166992"/>
<dbReference type="Pfam" id="PF00069">
    <property type="entry name" value="Pkinase"/>
    <property type="match status" value="1"/>
</dbReference>
<protein>
    <recommendedName>
        <fullName evidence="7">Protein kinase domain-containing protein</fullName>
    </recommendedName>
</protein>
<keyword evidence="6" id="KW-0732">Signal</keyword>
<dbReference type="InterPro" id="IPR011009">
    <property type="entry name" value="Kinase-like_dom_sf"/>
</dbReference>
<dbReference type="Ensembl" id="ENSEBUT00000015773.1">
    <property type="protein sequence ID" value="ENSEBUP00000015197.1"/>
    <property type="gene ID" value="ENSEBUG00000009576.1"/>
</dbReference>
<dbReference type="InterPro" id="IPR008271">
    <property type="entry name" value="Ser/Thr_kinase_AS"/>
</dbReference>
<dbReference type="SUPFAM" id="SSF56112">
    <property type="entry name" value="Protein kinase-like (PK-like)"/>
    <property type="match status" value="1"/>
</dbReference>
<dbReference type="OMA" id="TEFFEAD"/>
<name>A0A8C4WW64_EPTBU</name>
<accession>A0A8C4WW64</accession>
<dbReference type="InterPro" id="IPR000719">
    <property type="entry name" value="Prot_kinase_dom"/>
</dbReference>
<keyword evidence="1" id="KW-0723">Serine/threonine-protein kinase</keyword>
<keyword evidence="2" id="KW-0808">Transferase</keyword>
<evidence type="ECO:0000256" key="6">
    <source>
        <dbReference type="SAM" id="SignalP"/>
    </source>
</evidence>
<keyword evidence="4" id="KW-0418">Kinase</keyword>
<evidence type="ECO:0000256" key="3">
    <source>
        <dbReference type="ARBA" id="ARBA00022741"/>
    </source>
</evidence>
<evidence type="ECO:0000256" key="5">
    <source>
        <dbReference type="ARBA" id="ARBA00022840"/>
    </source>
</evidence>
<dbReference type="Proteomes" id="UP000694388">
    <property type="component" value="Unplaced"/>
</dbReference>
<dbReference type="Gene3D" id="1.10.510.10">
    <property type="entry name" value="Transferase(Phosphotransferase) domain 1"/>
    <property type="match status" value="1"/>
</dbReference>
<evidence type="ECO:0000313" key="9">
    <source>
        <dbReference type="Proteomes" id="UP000694388"/>
    </source>
</evidence>
<feature type="signal peptide" evidence="6">
    <location>
        <begin position="1"/>
        <end position="20"/>
    </location>
</feature>
<reference evidence="8" key="1">
    <citation type="submission" date="2025-08" db="UniProtKB">
        <authorList>
            <consortium name="Ensembl"/>
        </authorList>
    </citation>
    <scope>IDENTIFICATION</scope>
</reference>
<dbReference type="GO" id="GO:0005524">
    <property type="term" value="F:ATP binding"/>
    <property type="evidence" value="ECO:0007669"/>
    <property type="project" value="UniProtKB-KW"/>
</dbReference>
<dbReference type="PANTHER" id="PTHR24345:SF0">
    <property type="entry name" value="CELL CYCLE SERINE_THREONINE-PROTEIN KINASE CDC5_MSD2"/>
    <property type="match status" value="1"/>
</dbReference>
<keyword evidence="9" id="KW-1185">Reference proteome</keyword>
<dbReference type="AlphaFoldDB" id="A0A8C4WW64"/>
<evidence type="ECO:0000313" key="8">
    <source>
        <dbReference type="Ensembl" id="ENSEBUP00000015197.1"/>
    </source>
</evidence>
<dbReference type="GO" id="GO:0005634">
    <property type="term" value="C:nucleus"/>
    <property type="evidence" value="ECO:0007669"/>
    <property type="project" value="TreeGrafter"/>
</dbReference>
<sequence>MIFLMFIILFSLHYPHIVQALGITLSTDQCFMVTEFFEADTLSGMLCTQGKFSEELVKPIILQAASAFGYMHNLNMTHGDIKLGNLLYSKAGVLKVIDFGLAKKFRPGTLMRYRGGTKPFMSPEILQKKNYDGPAADVWALGVVLHTLLRKKHPFKKKALQVSNKIDGFIMIIIILI</sequence>
<feature type="chain" id="PRO_5034434414" description="Protein kinase domain-containing protein" evidence="6">
    <location>
        <begin position="21"/>
        <end position="177"/>
    </location>
</feature>
<proteinExistence type="predicted"/>
<evidence type="ECO:0000256" key="2">
    <source>
        <dbReference type="ARBA" id="ARBA00022679"/>
    </source>
</evidence>
<feature type="domain" description="Protein kinase" evidence="7">
    <location>
        <begin position="1"/>
        <end position="177"/>
    </location>
</feature>
<dbReference type="GO" id="GO:0004674">
    <property type="term" value="F:protein serine/threonine kinase activity"/>
    <property type="evidence" value="ECO:0007669"/>
    <property type="project" value="UniProtKB-KW"/>
</dbReference>
<organism evidence="8 9">
    <name type="scientific">Eptatretus burgeri</name>
    <name type="common">Inshore hagfish</name>
    <dbReference type="NCBI Taxonomy" id="7764"/>
    <lineage>
        <taxon>Eukaryota</taxon>
        <taxon>Metazoa</taxon>
        <taxon>Chordata</taxon>
        <taxon>Craniata</taxon>
        <taxon>Vertebrata</taxon>
        <taxon>Cyclostomata</taxon>
        <taxon>Myxini</taxon>
        <taxon>Myxiniformes</taxon>
        <taxon>Myxinidae</taxon>
        <taxon>Eptatretinae</taxon>
        <taxon>Eptatretus</taxon>
    </lineage>
</organism>
<dbReference type="PROSITE" id="PS00108">
    <property type="entry name" value="PROTEIN_KINASE_ST"/>
    <property type="match status" value="1"/>
</dbReference>
<dbReference type="PROSITE" id="PS50011">
    <property type="entry name" value="PROTEIN_KINASE_DOM"/>
    <property type="match status" value="1"/>
</dbReference>